<gene>
    <name evidence="3" type="ORF">EZV62_009519</name>
</gene>
<protein>
    <submittedName>
        <fullName evidence="3">Uncharacterized protein</fullName>
    </submittedName>
</protein>
<dbReference type="InterPro" id="IPR002885">
    <property type="entry name" value="PPR_rpt"/>
</dbReference>
<dbReference type="EMBL" id="VAHF01000004">
    <property type="protein sequence ID" value="TXG62525.1"/>
    <property type="molecule type" value="Genomic_DNA"/>
</dbReference>
<dbReference type="InterPro" id="IPR046960">
    <property type="entry name" value="PPR_At4g14850-like_plant"/>
</dbReference>
<dbReference type="NCBIfam" id="TIGR00756">
    <property type="entry name" value="PPR"/>
    <property type="match status" value="7"/>
</dbReference>
<evidence type="ECO:0000313" key="4">
    <source>
        <dbReference type="Proteomes" id="UP000323000"/>
    </source>
</evidence>
<feature type="repeat" description="PPR" evidence="2">
    <location>
        <begin position="339"/>
        <end position="373"/>
    </location>
</feature>
<reference evidence="4" key="1">
    <citation type="journal article" date="2019" name="Gigascience">
        <title>De novo genome assembly of the endangered Acer yangbiense, a plant species with extremely small populations endemic to Yunnan Province, China.</title>
        <authorList>
            <person name="Yang J."/>
            <person name="Wariss H.M."/>
            <person name="Tao L."/>
            <person name="Zhang R."/>
            <person name="Yun Q."/>
            <person name="Hollingsworth P."/>
            <person name="Dao Z."/>
            <person name="Luo G."/>
            <person name="Guo H."/>
            <person name="Ma Y."/>
            <person name="Sun W."/>
        </authorList>
    </citation>
    <scope>NUCLEOTIDE SEQUENCE [LARGE SCALE GENOMIC DNA]</scope>
    <source>
        <strain evidence="4">cv. Malutang</strain>
    </source>
</reference>
<evidence type="ECO:0000256" key="1">
    <source>
        <dbReference type="ARBA" id="ARBA00022737"/>
    </source>
</evidence>
<name>A0A5C7I0C9_9ROSI</name>
<sequence length="774" mass="87443">MLRNAVETNVNIFTKFVAGCVSLAGIHHARCVFDHRPHRDDTFLCNFMIKAHVGERQFAESFALYKHLRRYTGFVPDNFTFTTLAKSCGSSLTILEGFELHGHVLKFGFCLDLYVSTALVHMYAKFGEMFWATKLFDEMSERSLISWTALISGYARSGDMVRARKLFDEMPERGDSALYNALIDGYVKSGDMGAARKLFDEMADRNVISWTSMIYGYCTNGDVLSAKSLFDSMPEKNLFSWNVMIGGYCQNKQPHEALKLFRELQSSGLFEPDEVTIVSILPAIADLGALDLGGWVHQFVRRKKLDRAVNVCTALVDMYAKCGEITKARRVFDGMPEKEMASWNALINGFAVNGRAKEALEVFLEMMQKGIKPNDVTMIGVLSACNHGGLVDEGKSWFKAMEEFELSPRIEHYGCMVDLLGRAGRLDEAEKLIKSMPYEANGIILSSFLCACGYWKDVTRAERVVNKVIDMDPWNDGNYVMLRNLYAVEERWRDAENIKGLMRGNRVKKEAGCSVIEVDFTVCEFLCGGDREHPHKEVIETVLWHLSAADSDVVWDRFLPPEYLSAISDPGSVSSFSSSSMGLAALSKKQLYFLACHNPIHKGKMSFWFDLPSGKNCYMISARELYIKDGDNIFDWAWWPIPEAKLRFHIPDCRLEIGSKITTSLLSPMTPYVAYLVFAGNLIWCGDDYPAEVAVGLAESNNGQNRTVYFHREHQDGDDDGFYPKKRADGWVESELGEFFNGGDKDSEVLITIKSREKEMLIVQGIEIRPKKSK</sequence>
<dbReference type="AlphaFoldDB" id="A0A5C7I0C9"/>
<dbReference type="FunFam" id="1.25.40.10:FF:000348">
    <property type="entry name" value="Pentatricopeptide repeat-containing protein chloroplastic"/>
    <property type="match status" value="1"/>
</dbReference>
<dbReference type="InterPro" id="IPR025886">
    <property type="entry name" value="PP2-like"/>
</dbReference>
<evidence type="ECO:0000256" key="2">
    <source>
        <dbReference type="PROSITE-ProRule" id="PRU00708"/>
    </source>
</evidence>
<dbReference type="FunFam" id="1.25.40.10:FF:000344">
    <property type="entry name" value="Pentatricopeptide repeat-containing protein"/>
    <property type="match status" value="1"/>
</dbReference>
<dbReference type="InterPro" id="IPR011990">
    <property type="entry name" value="TPR-like_helical_dom_sf"/>
</dbReference>
<dbReference type="Gene3D" id="1.25.40.10">
    <property type="entry name" value="Tetratricopeptide repeat domain"/>
    <property type="match status" value="5"/>
</dbReference>
<dbReference type="Pfam" id="PF20431">
    <property type="entry name" value="E_motif"/>
    <property type="match status" value="1"/>
</dbReference>
<dbReference type="Pfam" id="PF01535">
    <property type="entry name" value="PPR"/>
    <property type="match status" value="4"/>
</dbReference>
<keyword evidence="4" id="KW-1185">Reference proteome</keyword>
<keyword evidence="1" id="KW-0677">Repeat</keyword>
<dbReference type="Pfam" id="PF14299">
    <property type="entry name" value="PP2"/>
    <property type="match status" value="1"/>
</dbReference>
<dbReference type="GO" id="GO:0009451">
    <property type="term" value="P:RNA modification"/>
    <property type="evidence" value="ECO:0007669"/>
    <property type="project" value="InterPro"/>
</dbReference>
<dbReference type="PANTHER" id="PTHR47926">
    <property type="entry name" value="PENTATRICOPEPTIDE REPEAT-CONTAINING PROTEIN"/>
    <property type="match status" value="1"/>
</dbReference>
<feature type="repeat" description="PPR" evidence="2">
    <location>
        <begin position="143"/>
        <end position="173"/>
    </location>
</feature>
<dbReference type="GO" id="GO:0003723">
    <property type="term" value="F:RNA binding"/>
    <property type="evidence" value="ECO:0007669"/>
    <property type="project" value="InterPro"/>
</dbReference>
<organism evidence="3 4">
    <name type="scientific">Acer yangbiense</name>
    <dbReference type="NCBI Taxonomy" id="1000413"/>
    <lineage>
        <taxon>Eukaryota</taxon>
        <taxon>Viridiplantae</taxon>
        <taxon>Streptophyta</taxon>
        <taxon>Embryophyta</taxon>
        <taxon>Tracheophyta</taxon>
        <taxon>Spermatophyta</taxon>
        <taxon>Magnoliopsida</taxon>
        <taxon>eudicotyledons</taxon>
        <taxon>Gunneridae</taxon>
        <taxon>Pentapetalae</taxon>
        <taxon>rosids</taxon>
        <taxon>malvids</taxon>
        <taxon>Sapindales</taxon>
        <taxon>Sapindaceae</taxon>
        <taxon>Hippocastanoideae</taxon>
        <taxon>Acereae</taxon>
        <taxon>Acer</taxon>
    </lineage>
</organism>
<dbReference type="OrthoDB" id="185373at2759"/>
<dbReference type="InterPro" id="IPR046848">
    <property type="entry name" value="E_motif"/>
</dbReference>
<dbReference type="PANTHER" id="PTHR47926:SF437">
    <property type="entry name" value="PENTACOTRIPEPTIDE-REPEAT REGION OF PRORP DOMAIN-CONTAINING PROTEIN"/>
    <property type="match status" value="1"/>
</dbReference>
<dbReference type="SUPFAM" id="SSF48452">
    <property type="entry name" value="TPR-like"/>
    <property type="match status" value="1"/>
</dbReference>
<proteinExistence type="predicted"/>
<dbReference type="SUPFAM" id="SSF81901">
    <property type="entry name" value="HCP-like"/>
    <property type="match status" value="1"/>
</dbReference>
<feature type="repeat" description="PPR" evidence="2">
    <location>
        <begin position="237"/>
        <end position="271"/>
    </location>
</feature>
<dbReference type="FunFam" id="1.25.40.10:FF:000184">
    <property type="entry name" value="Pentatricopeptide repeat-containing protein, chloroplastic"/>
    <property type="match status" value="1"/>
</dbReference>
<dbReference type="PROSITE" id="PS51375">
    <property type="entry name" value="PPR"/>
    <property type="match status" value="4"/>
</dbReference>
<dbReference type="Proteomes" id="UP000323000">
    <property type="component" value="Chromosome 4"/>
</dbReference>
<feature type="repeat" description="PPR" evidence="2">
    <location>
        <begin position="175"/>
        <end position="209"/>
    </location>
</feature>
<dbReference type="Pfam" id="PF13041">
    <property type="entry name" value="PPR_2"/>
    <property type="match status" value="3"/>
</dbReference>
<accession>A0A5C7I0C9</accession>
<comment type="caution">
    <text evidence="3">The sequence shown here is derived from an EMBL/GenBank/DDBJ whole genome shotgun (WGS) entry which is preliminary data.</text>
</comment>
<evidence type="ECO:0000313" key="3">
    <source>
        <dbReference type="EMBL" id="TXG62525.1"/>
    </source>
</evidence>